<gene>
    <name evidence="1" type="ORF">Tci_919737</name>
</gene>
<accession>A0A699WPT6</accession>
<proteinExistence type="predicted"/>
<reference evidence="1" key="1">
    <citation type="journal article" date="2019" name="Sci. Rep.">
        <title>Draft genome of Tanacetum cinerariifolium, the natural source of mosquito coil.</title>
        <authorList>
            <person name="Yamashiro T."/>
            <person name="Shiraishi A."/>
            <person name="Satake H."/>
            <person name="Nakayama K."/>
        </authorList>
    </citation>
    <scope>NUCLEOTIDE SEQUENCE</scope>
</reference>
<evidence type="ECO:0000313" key="1">
    <source>
        <dbReference type="EMBL" id="GFD47768.1"/>
    </source>
</evidence>
<sequence>GWLYGLDPTTGGRTSFTVFNLRRNGTLSSADNYNDTVVSGMSSSAGGFDVSTVNGQKYATDSGGTVTAVNTGAKFSGRQTWRTIPY</sequence>
<protein>
    <submittedName>
        <fullName evidence="1">Uncharacterized protein</fullName>
    </submittedName>
</protein>
<dbReference type="EMBL" id="BKCJ011707340">
    <property type="protein sequence ID" value="GFD47768.1"/>
    <property type="molecule type" value="Genomic_DNA"/>
</dbReference>
<comment type="caution">
    <text evidence="1">The sequence shown here is derived from an EMBL/GenBank/DDBJ whole genome shotgun (WGS) entry which is preliminary data.</text>
</comment>
<feature type="non-terminal residue" evidence="1">
    <location>
        <position position="1"/>
    </location>
</feature>
<dbReference type="AlphaFoldDB" id="A0A699WPT6"/>
<organism evidence="1">
    <name type="scientific">Tanacetum cinerariifolium</name>
    <name type="common">Dalmatian daisy</name>
    <name type="synonym">Chrysanthemum cinerariifolium</name>
    <dbReference type="NCBI Taxonomy" id="118510"/>
    <lineage>
        <taxon>Eukaryota</taxon>
        <taxon>Viridiplantae</taxon>
        <taxon>Streptophyta</taxon>
        <taxon>Embryophyta</taxon>
        <taxon>Tracheophyta</taxon>
        <taxon>Spermatophyta</taxon>
        <taxon>Magnoliopsida</taxon>
        <taxon>eudicotyledons</taxon>
        <taxon>Gunneridae</taxon>
        <taxon>Pentapetalae</taxon>
        <taxon>asterids</taxon>
        <taxon>campanulids</taxon>
        <taxon>Asterales</taxon>
        <taxon>Asteraceae</taxon>
        <taxon>Asteroideae</taxon>
        <taxon>Anthemideae</taxon>
        <taxon>Anthemidinae</taxon>
        <taxon>Tanacetum</taxon>
    </lineage>
</organism>
<name>A0A699WPT6_TANCI</name>